<evidence type="ECO:0000313" key="7">
    <source>
        <dbReference type="Proteomes" id="UP000249590"/>
    </source>
</evidence>
<evidence type="ECO:0000256" key="3">
    <source>
        <dbReference type="ARBA" id="ARBA00038412"/>
    </source>
</evidence>
<dbReference type="GO" id="GO:0003676">
    <property type="term" value="F:nucleic acid binding"/>
    <property type="evidence" value="ECO:0007669"/>
    <property type="project" value="InterPro"/>
</dbReference>
<dbReference type="EMBL" id="QHHQ01000008">
    <property type="protein sequence ID" value="RAH97621.1"/>
    <property type="molecule type" value="Genomic_DNA"/>
</dbReference>
<keyword evidence="7" id="KW-1185">Reference proteome</keyword>
<dbReference type="Pfam" id="PF01844">
    <property type="entry name" value="HNH"/>
    <property type="match status" value="1"/>
</dbReference>
<evidence type="ECO:0000313" key="6">
    <source>
        <dbReference type="EMBL" id="RAH97621.1"/>
    </source>
</evidence>
<keyword evidence="2" id="KW-0378">Hydrolase</keyword>
<sequence length="109" mass="12958">MPQKPRSLRSCGCLLRPGEECEHIKAAKAKRDKQRQNAKERGYDAQWQRARRLFLAEHPQCVRCGHPASVVDHIKPHRGNRRLFWLRSNWQALCTKCHNSWKQSFERKK</sequence>
<dbReference type="SUPFAM" id="SSF161229">
    <property type="entry name" value="E6 C-terminal domain-like"/>
    <property type="match status" value="1"/>
</dbReference>
<dbReference type="PANTHER" id="PTHR41286:SF1">
    <property type="entry name" value="HNH NUCLEASE YAJD-RELATED"/>
    <property type="match status" value="1"/>
</dbReference>
<keyword evidence="1" id="KW-0540">Nuclease</keyword>
<evidence type="ECO:0000256" key="4">
    <source>
        <dbReference type="ARBA" id="ARBA00040194"/>
    </source>
</evidence>
<dbReference type="Gene3D" id="1.10.30.50">
    <property type="match status" value="1"/>
</dbReference>
<dbReference type="PANTHER" id="PTHR41286">
    <property type="entry name" value="HNH NUCLEASE YAJD-RELATED"/>
    <property type="match status" value="1"/>
</dbReference>
<evidence type="ECO:0000256" key="1">
    <source>
        <dbReference type="ARBA" id="ARBA00022722"/>
    </source>
</evidence>
<dbReference type="GO" id="GO:0008270">
    <property type="term" value="F:zinc ion binding"/>
    <property type="evidence" value="ECO:0007669"/>
    <property type="project" value="InterPro"/>
</dbReference>
<dbReference type="SMART" id="SM00507">
    <property type="entry name" value="HNHc"/>
    <property type="match status" value="1"/>
</dbReference>
<gene>
    <name evidence="6" type="ORF">DLJ53_27590</name>
</gene>
<organism evidence="6 7">
    <name type="scientific">Acuticoccus sediminis</name>
    <dbReference type="NCBI Taxonomy" id="2184697"/>
    <lineage>
        <taxon>Bacteria</taxon>
        <taxon>Pseudomonadati</taxon>
        <taxon>Pseudomonadota</taxon>
        <taxon>Alphaproteobacteria</taxon>
        <taxon>Hyphomicrobiales</taxon>
        <taxon>Amorphaceae</taxon>
        <taxon>Acuticoccus</taxon>
    </lineage>
</organism>
<dbReference type="Proteomes" id="UP000249590">
    <property type="component" value="Unassembled WGS sequence"/>
</dbReference>
<reference evidence="6 7" key="1">
    <citation type="submission" date="2018-05" db="EMBL/GenBank/DDBJ databases">
        <title>Acuticoccus sediminis sp. nov., isolated from deep-sea sediment of Indian Ocean.</title>
        <authorList>
            <person name="Liu X."/>
            <person name="Lai Q."/>
            <person name="Du Y."/>
            <person name="Sun F."/>
            <person name="Zhang X."/>
            <person name="Wang S."/>
            <person name="Shao Z."/>
        </authorList>
    </citation>
    <scope>NUCLEOTIDE SEQUENCE [LARGE SCALE GENOMIC DNA]</scope>
    <source>
        <strain evidence="6 7">PTG4-2</strain>
    </source>
</reference>
<proteinExistence type="inferred from homology"/>
<name>A0A8B2NJS0_9HYPH</name>
<dbReference type="InterPro" id="IPR038575">
    <property type="entry name" value="E6_sf"/>
</dbReference>
<protein>
    <recommendedName>
        <fullName evidence="4">Putative HNH nuclease YajD</fullName>
    </recommendedName>
</protein>
<dbReference type="RefSeq" id="WP_111351418.1">
    <property type="nucleotide sequence ID" value="NZ_QHHQ01000008.1"/>
</dbReference>
<dbReference type="AlphaFoldDB" id="A0A8B2NJS0"/>
<dbReference type="GO" id="GO:0005829">
    <property type="term" value="C:cytosol"/>
    <property type="evidence" value="ECO:0007669"/>
    <property type="project" value="TreeGrafter"/>
</dbReference>
<keyword evidence="6" id="KW-0255">Endonuclease</keyword>
<dbReference type="OrthoDB" id="5292295at2"/>
<dbReference type="InterPro" id="IPR003615">
    <property type="entry name" value="HNH_nuc"/>
</dbReference>
<feature type="domain" description="HNH nuclease" evidence="5">
    <location>
        <begin position="49"/>
        <end position="99"/>
    </location>
</feature>
<dbReference type="CDD" id="cd00085">
    <property type="entry name" value="HNHc"/>
    <property type="match status" value="1"/>
</dbReference>
<dbReference type="GO" id="GO:0016787">
    <property type="term" value="F:hydrolase activity"/>
    <property type="evidence" value="ECO:0007669"/>
    <property type="project" value="UniProtKB-KW"/>
</dbReference>
<comment type="caution">
    <text evidence="6">The sequence shown here is derived from an EMBL/GenBank/DDBJ whole genome shotgun (WGS) entry which is preliminary data.</text>
</comment>
<evidence type="ECO:0000256" key="2">
    <source>
        <dbReference type="ARBA" id="ARBA00022801"/>
    </source>
</evidence>
<dbReference type="GO" id="GO:0004519">
    <property type="term" value="F:endonuclease activity"/>
    <property type="evidence" value="ECO:0007669"/>
    <property type="project" value="UniProtKB-KW"/>
</dbReference>
<dbReference type="InterPro" id="IPR002711">
    <property type="entry name" value="HNH"/>
</dbReference>
<accession>A0A8B2NJS0</accession>
<evidence type="ECO:0000259" key="5">
    <source>
        <dbReference type="SMART" id="SM00507"/>
    </source>
</evidence>
<comment type="similarity">
    <text evidence="3">Belongs to the HNH nuclease family.</text>
</comment>